<proteinExistence type="predicted"/>
<reference evidence="4 5" key="1">
    <citation type="submission" date="2018-08" db="EMBL/GenBank/DDBJ databases">
        <title>Fulvimarina sp. 85, whole genome shotgun sequence.</title>
        <authorList>
            <person name="Tuo L."/>
        </authorList>
    </citation>
    <scope>NUCLEOTIDE SEQUENCE [LARGE SCALE GENOMIC DNA]</scope>
    <source>
        <strain evidence="4 5">85</strain>
    </source>
</reference>
<dbReference type="PANTHER" id="PTHR38041">
    <property type="entry name" value="CHORISMATE MUTASE"/>
    <property type="match status" value="1"/>
</dbReference>
<feature type="domain" description="Chorismate mutase" evidence="3">
    <location>
        <begin position="1"/>
        <end position="86"/>
    </location>
</feature>
<dbReference type="Gene3D" id="1.20.59.10">
    <property type="entry name" value="Chorismate mutase"/>
    <property type="match status" value="1"/>
</dbReference>
<keyword evidence="2" id="KW-0413">Isomerase</keyword>
<dbReference type="InterPro" id="IPR008241">
    <property type="entry name" value="Isochorismate_pyruvate-lyase"/>
</dbReference>
<dbReference type="InterPro" id="IPR051331">
    <property type="entry name" value="Chorismate_mutase-related"/>
</dbReference>
<accession>A0A371XB38</accession>
<dbReference type="SUPFAM" id="SSF48600">
    <property type="entry name" value="Chorismate mutase II"/>
    <property type="match status" value="1"/>
</dbReference>
<evidence type="ECO:0000256" key="1">
    <source>
        <dbReference type="ARBA" id="ARBA00012404"/>
    </source>
</evidence>
<evidence type="ECO:0000259" key="3">
    <source>
        <dbReference type="PROSITE" id="PS51168"/>
    </source>
</evidence>
<dbReference type="PROSITE" id="PS51168">
    <property type="entry name" value="CHORISMATE_MUT_2"/>
    <property type="match status" value="1"/>
</dbReference>
<dbReference type="EMBL" id="QURL01000001">
    <property type="protein sequence ID" value="RFC66401.1"/>
    <property type="molecule type" value="Genomic_DNA"/>
</dbReference>
<gene>
    <name evidence="4" type="ORF">DYI37_02870</name>
</gene>
<evidence type="ECO:0000313" key="5">
    <source>
        <dbReference type="Proteomes" id="UP000264310"/>
    </source>
</evidence>
<comment type="caution">
    <text evidence="4">The sequence shown here is derived from an EMBL/GenBank/DDBJ whole genome shotgun (WGS) entry which is preliminary data.</text>
</comment>
<dbReference type="InterPro" id="IPR036263">
    <property type="entry name" value="Chorismate_II_sf"/>
</dbReference>
<dbReference type="Proteomes" id="UP000264310">
    <property type="component" value="Unassembled WGS sequence"/>
</dbReference>
<dbReference type="InterPro" id="IPR002701">
    <property type="entry name" value="CM_II_prokaryot"/>
</dbReference>
<evidence type="ECO:0000256" key="2">
    <source>
        <dbReference type="ARBA" id="ARBA00023235"/>
    </source>
</evidence>
<dbReference type="InterPro" id="IPR036979">
    <property type="entry name" value="CM_dom_sf"/>
</dbReference>
<dbReference type="OrthoDB" id="514491at2"/>
<dbReference type="EC" id="5.4.99.5" evidence="1"/>
<dbReference type="GO" id="GO:0004106">
    <property type="term" value="F:chorismate mutase activity"/>
    <property type="evidence" value="ECO:0007669"/>
    <property type="project" value="UniProtKB-EC"/>
</dbReference>
<dbReference type="Pfam" id="PF01817">
    <property type="entry name" value="CM_2"/>
    <property type="match status" value="1"/>
</dbReference>
<evidence type="ECO:0000313" key="4">
    <source>
        <dbReference type="EMBL" id="RFC66401.1"/>
    </source>
</evidence>
<dbReference type="GO" id="GO:0046417">
    <property type="term" value="P:chorismate metabolic process"/>
    <property type="evidence" value="ECO:0007669"/>
    <property type="project" value="InterPro"/>
</dbReference>
<dbReference type="GO" id="GO:0016835">
    <property type="term" value="F:carbon-oxygen lyase activity"/>
    <property type="evidence" value="ECO:0007669"/>
    <property type="project" value="InterPro"/>
</dbReference>
<sequence length="91" mass="10315">MSELRAEIDRVDAQLFDLFAERMGYIRRAAAIKEPAGIPADVPERVREVVANAQRRAQERGLDPDLFGEFWQRLVAHAIATEEAILKPGER</sequence>
<name>A0A371XB38_9HYPH</name>
<dbReference type="PANTHER" id="PTHR38041:SF1">
    <property type="entry name" value="CHORISMATE MUTASE"/>
    <property type="match status" value="1"/>
</dbReference>
<dbReference type="NCBIfam" id="TIGR01803">
    <property type="entry name" value="CM-like"/>
    <property type="match status" value="1"/>
</dbReference>
<dbReference type="AlphaFoldDB" id="A0A371XB38"/>
<dbReference type="GO" id="GO:0009697">
    <property type="term" value="P:salicylic acid biosynthetic process"/>
    <property type="evidence" value="ECO:0007669"/>
    <property type="project" value="InterPro"/>
</dbReference>
<protein>
    <recommendedName>
        <fullName evidence="1">chorismate mutase</fullName>
        <ecNumber evidence="1">5.4.99.5</ecNumber>
    </recommendedName>
</protein>
<dbReference type="SMART" id="SM00830">
    <property type="entry name" value="CM_2"/>
    <property type="match status" value="1"/>
</dbReference>
<keyword evidence="5" id="KW-1185">Reference proteome</keyword>
<organism evidence="4 5">
    <name type="scientific">Fulvimarina endophytica</name>
    <dbReference type="NCBI Taxonomy" id="2293836"/>
    <lineage>
        <taxon>Bacteria</taxon>
        <taxon>Pseudomonadati</taxon>
        <taxon>Pseudomonadota</taxon>
        <taxon>Alphaproteobacteria</taxon>
        <taxon>Hyphomicrobiales</taxon>
        <taxon>Aurantimonadaceae</taxon>
        <taxon>Fulvimarina</taxon>
    </lineage>
</organism>